<dbReference type="EMBL" id="CP003614">
    <property type="protein sequence ID" value="AFZ07294.1"/>
    <property type="molecule type" value="Genomic_DNA"/>
</dbReference>
<sequence length="207" mass="23978">MPFSAYKTIAAVLKEFTISYIEANFIVETAFNIPDYFREDLEIVRQDNVVNNSEYAICEYIIVPILKEVWKQYRKNFILWSHQALNCDANLNGFPEYILAQKSPLGKLVFDRPYFVIIEAKQDDFEAGWAQCLAEAIADQRLNDKPEQDVFGIVSNGKLWQFGKLKTNVFTLNQKSYLIDDLDKLFAAINYVFQQCELLSNSDKLQS</sequence>
<dbReference type="OrthoDB" id="518124at2"/>
<accession>K9VIF2</accession>
<gene>
    <name evidence="1" type="ORF">Osc7112_2894</name>
</gene>
<dbReference type="RefSeq" id="WP_015176577.1">
    <property type="nucleotide sequence ID" value="NC_019729.1"/>
</dbReference>
<proteinExistence type="predicted"/>
<organism evidence="1 2">
    <name type="scientific">Phormidium nigroviride PCC 7112</name>
    <dbReference type="NCBI Taxonomy" id="179408"/>
    <lineage>
        <taxon>Bacteria</taxon>
        <taxon>Bacillati</taxon>
        <taxon>Cyanobacteriota</taxon>
        <taxon>Cyanophyceae</taxon>
        <taxon>Oscillatoriophycideae</taxon>
        <taxon>Oscillatoriales</taxon>
        <taxon>Oscillatoriaceae</taxon>
        <taxon>Phormidium</taxon>
    </lineage>
</organism>
<evidence type="ECO:0008006" key="3">
    <source>
        <dbReference type="Google" id="ProtNLM"/>
    </source>
</evidence>
<evidence type="ECO:0000313" key="1">
    <source>
        <dbReference type="EMBL" id="AFZ07294.1"/>
    </source>
</evidence>
<dbReference type="eggNOG" id="ENOG502Z8RS">
    <property type="taxonomic scope" value="Bacteria"/>
</dbReference>
<dbReference type="Proteomes" id="UP000010478">
    <property type="component" value="Chromosome"/>
</dbReference>
<dbReference type="HOGENOM" id="CLU_084165_0_0_3"/>
<protein>
    <recommendedName>
        <fullName evidence="3">Restriction endonuclease, type I, EcoRI, R subunit/Type III</fullName>
    </recommendedName>
</protein>
<dbReference type="KEGG" id="oni:Osc7112_2894"/>
<evidence type="ECO:0000313" key="2">
    <source>
        <dbReference type="Proteomes" id="UP000010478"/>
    </source>
</evidence>
<name>K9VIF2_9CYAN</name>
<dbReference type="AlphaFoldDB" id="K9VIF2"/>
<keyword evidence="2" id="KW-1185">Reference proteome</keyword>
<dbReference type="PATRIC" id="fig|179408.3.peg.3549"/>
<reference evidence="1 2" key="1">
    <citation type="submission" date="2012-05" db="EMBL/GenBank/DDBJ databases">
        <title>Finished chromosome of genome of Oscillatoria sp. PCC 7112.</title>
        <authorList>
            <consortium name="US DOE Joint Genome Institute"/>
            <person name="Gugger M."/>
            <person name="Coursin T."/>
            <person name="Rippka R."/>
            <person name="Tandeau De Marsac N."/>
            <person name="Huntemann M."/>
            <person name="Wei C.-L."/>
            <person name="Han J."/>
            <person name="Detter J.C."/>
            <person name="Han C."/>
            <person name="Tapia R."/>
            <person name="Davenport K."/>
            <person name="Daligault H."/>
            <person name="Erkkila T."/>
            <person name="Gu W."/>
            <person name="Munk A.C.C."/>
            <person name="Teshima H."/>
            <person name="Xu Y."/>
            <person name="Chain P."/>
            <person name="Chen A."/>
            <person name="Krypides N."/>
            <person name="Mavromatis K."/>
            <person name="Markowitz V."/>
            <person name="Szeto E."/>
            <person name="Ivanova N."/>
            <person name="Mikhailova N."/>
            <person name="Ovchinnikova G."/>
            <person name="Pagani I."/>
            <person name="Pati A."/>
            <person name="Goodwin L."/>
            <person name="Peters L."/>
            <person name="Pitluck S."/>
            <person name="Woyke T."/>
            <person name="Kerfeld C."/>
        </authorList>
    </citation>
    <scope>NUCLEOTIDE SEQUENCE [LARGE SCALE GENOMIC DNA]</scope>
    <source>
        <strain evidence="1 2">PCC 7112</strain>
    </source>
</reference>
<dbReference type="STRING" id="179408.Osc7112_2894"/>